<reference evidence="2" key="1">
    <citation type="journal article" date="2020" name="Stud. Mycol.">
        <title>101 Dothideomycetes genomes: a test case for predicting lifestyles and emergence of pathogens.</title>
        <authorList>
            <person name="Haridas S."/>
            <person name="Albert R."/>
            <person name="Binder M."/>
            <person name="Bloem J."/>
            <person name="Labutti K."/>
            <person name="Salamov A."/>
            <person name="Andreopoulos B."/>
            <person name="Baker S."/>
            <person name="Barry K."/>
            <person name="Bills G."/>
            <person name="Bluhm B."/>
            <person name="Cannon C."/>
            <person name="Castanera R."/>
            <person name="Culley D."/>
            <person name="Daum C."/>
            <person name="Ezra D."/>
            <person name="Gonzalez J."/>
            <person name="Henrissat B."/>
            <person name="Kuo A."/>
            <person name="Liang C."/>
            <person name="Lipzen A."/>
            <person name="Lutzoni F."/>
            <person name="Magnuson J."/>
            <person name="Mondo S."/>
            <person name="Nolan M."/>
            <person name="Ohm R."/>
            <person name="Pangilinan J."/>
            <person name="Park H.-J."/>
            <person name="Ramirez L."/>
            <person name="Alfaro M."/>
            <person name="Sun H."/>
            <person name="Tritt A."/>
            <person name="Yoshinaga Y."/>
            <person name="Zwiers L.-H."/>
            <person name="Turgeon B."/>
            <person name="Goodwin S."/>
            <person name="Spatafora J."/>
            <person name="Crous P."/>
            <person name="Grigoriev I."/>
        </authorList>
    </citation>
    <scope>NUCLEOTIDE SEQUENCE</scope>
    <source>
        <strain evidence="2">CBS 125425</strain>
    </source>
</reference>
<feature type="transmembrane region" description="Helical" evidence="1">
    <location>
        <begin position="190"/>
        <end position="207"/>
    </location>
</feature>
<protein>
    <submittedName>
        <fullName evidence="2">Uncharacterized protein</fullName>
    </submittedName>
</protein>
<dbReference type="AlphaFoldDB" id="A0A9P4QYG8"/>
<evidence type="ECO:0000313" key="3">
    <source>
        <dbReference type="Proteomes" id="UP000799444"/>
    </source>
</evidence>
<comment type="caution">
    <text evidence="2">The sequence shown here is derived from an EMBL/GenBank/DDBJ whole genome shotgun (WGS) entry which is preliminary data.</text>
</comment>
<sequence>MEPSDNAGWSAAGQQFSAQWTEPGDIFSVLLIIGGDVVKLALAAVAGGSRITPVAFSFGWVAYAISAVVSAISDNKLINCPPEANVQVFNLRSGYSRSNQSWLLARLVKTYPFWMPKEVRSLVQPTSIKRRSWYRTVPPPRIALCVAIYRWREDIKPGEPSHDLVWWSGFAVTLVQLGLAAVPMGLHSDYAVFLTTVAGTILAYLSASLPQWRAEKWHARRTPKDVALTLGNGQQHVIIVRGSTASEGVALDLEDLASGLAPDMLSTRVATTVMAVLWLALLLTCTGINIHTWYLVGVGGIGMLHNIVVAGAPRMPEAMGLPIELVREGRDVGEESAEGRGEAVIFSEPKVMWTLMELERRYKGYGRALLPEFFPGSLRSWEEEWWNPSTSVEKRKELLQKGRLDEQRKQAARSS</sequence>
<keyword evidence="1" id="KW-1133">Transmembrane helix</keyword>
<accession>A0A9P4QYG8</accession>
<feature type="transmembrane region" description="Helical" evidence="1">
    <location>
        <begin position="26"/>
        <end position="47"/>
    </location>
</feature>
<feature type="transmembrane region" description="Helical" evidence="1">
    <location>
        <begin position="164"/>
        <end position="183"/>
    </location>
</feature>
<organism evidence="2 3">
    <name type="scientific">Polyplosphaeria fusca</name>
    <dbReference type="NCBI Taxonomy" id="682080"/>
    <lineage>
        <taxon>Eukaryota</taxon>
        <taxon>Fungi</taxon>
        <taxon>Dikarya</taxon>
        <taxon>Ascomycota</taxon>
        <taxon>Pezizomycotina</taxon>
        <taxon>Dothideomycetes</taxon>
        <taxon>Pleosporomycetidae</taxon>
        <taxon>Pleosporales</taxon>
        <taxon>Tetraplosphaeriaceae</taxon>
        <taxon>Polyplosphaeria</taxon>
    </lineage>
</organism>
<evidence type="ECO:0000313" key="2">
    <source>
        <dbReference type="EMBL" id="KAF2733414.1"/>
    </source>
</evidence>
<dbReference type="Proteomes" id="UP000799444">
    <property type="component" value="Unassembled WGS sequence"/>
</dbReference>
<evidence type="ECO:0000256" key="1">
    <source>
        <dbReference type="SAM" id="Phobius"/>
    </source>
</evidence>
<keyword evidence="3" id="KW-1185">Reference proteome</keyword>
<gene>
    <name evidence="2" type="ORF">EJ04DRAFT_439136</name>
</gene>
<keyword evidence="1" id="KW-0812">Transmembrane</keyword>
<name>A0A9P4QYG8_9PLEO</name>
<proteinExistence type="predicted"/>
<dbReference type="OrthoDB" id="1937642at2759"/>
<keyword evidence="1" id="KW-0472">Membrane</keyword>
<feature type="transmembrane region" description="Helical" evidence="1">
    <location>
        <begin position="275"/>
        <end position="296"/>
    </location>
</feature>
<dbReference type="EMBL" id="ML996161">
    <property type="protein sequence ID" value="KAF2733414.1"/>
    <property type="molecule type" value="Genomic_DNA"/>
</dbReference>